<organism evidence="2 3">
    <name type="scientific">Ureibacillus acetophenoni</name>
    <dbReference type="NCBI Taxonomy" id="614649"/>
    <lineage>
        <taxon>Bacteria</taxon>
        <taxon>Bacillati</taxon>
        <taxon>Bacillota</taxon>
        <taxon>Bacilli</taxon>
        <taxon>Bacillales</taxon>
        <taxon>Caryophanaceae</taxon>
        <taxon>Ureibacillus</taxon>
    </lineage>
</organism>
<name>A0A285U6Z5_9BACL</name>
<dbReference type="AlphaFoldDB" id="A0A285U6Z5"/>
<protein>
    <recommendedName>
        <fullName evidence="4">DUF2157 domain-containing protein</fullName>
    </recommendedName>
</protein>
<evidence type="ECO:0000313" key="3">
    <source>
        <dbReference type="Proteomes" id="UP000219252"/>
    </source>
</evidence>
<keyword evidence="1" id="KW-0472">Membrane</keyword>
<evidence type="ECO:0000313" key="2">
    <source>
        <dbReference type="EMBL" id="SOC36316.1"/>
    </source>
</evidence>
<evidence type="ECO:0000256" key="1">
    <source>
        <dbReference type="SAM" id="Phobius"/>
    </source>
</evidence>
<feature type="transmembrane region" description="Helical" evidence="1">
    <location>
        <begin position="164"/>
        <end position="184"/>
    </location>
</feature>
<feature type="transmembrane region" description="Helical" evidence="1">
    <location>
        <begin position="62"/>
        <end position="81"/>
    </location>
</feature>
<sequence>MANPRKQIIINEIQFWKQNKLLPEHYCDFLMTLYSEGNEVDIEQKNNYKKAIKAKERRRANLMNSLLMIVAIILIVLLFALNQIAHYLLIVVGIVAIISVIGAIYLSKKYGLLAPILQIVAALLLFSISVKVSITYFPDNLNVLYSLLIANCLIWLGTGILSRLIYFIIAGSLGLVILVGYQFFI</sequence>
<dbReference type="RefSeq" id="WP_097148301.1">
    <property type="nucleotide sequence ID" value="NZ_OBQC01000002.1"/>
</dbReference>
<reference evidence="3" key="1">
    <citation type="submission" date="2017-08" db="EMBL/GenBank/DDBJ databases">
        <authorList>
            <person name="Varghese N."/>
            <person name="Submissions S."/>
        </authorList>
    </citation>
    <scope>NUCLEOTIDE SEQUENCE [LARGE SCALE GENOMIC DNA]</scope>
    <source>
        <strain evidence="3">JC23</strain>
    </source>
</reference>
<accession>A0A285U6Z5</accession>
<feature type="transmembrane region" description="Helical" evidence="1">
    <location>
        <begin position="87"/>
        <end position="106"/>
    </location>
</feature>
<keyword evidence="3" id="KW-1185">Reference proteome</keyword>
<proteinExistence type="predicted"/>
<dbReference type="OrthoDB" id="2380880at2"/>
<gene>
    <name evidence="2" type="ORF">SAMN05877842_102231</name>
</gene>
<evidence type="ECO:0008006" key="4">
    <source>
        <dbReference type="Google" id="ProtNLM"/>
    </source>
</evidence>
<dbReference type="EMBL" id="OBQC01000002">
    <property type="protein sequence ID" value="SOC36316.1"/>
    <property type="molecule type" value="Genomic_DNA"/>
</dbReference>
<keyword evidence="1" id="KW-1133">Transmembrane helix</keyword>
<keyword evidence="1" id="KW-0812">Transmembrane</keyword>
<dbReference type="Proteomes" id="UP000219252">
    <property type="component" value="Unassembled WGS sequence"/>
</dbReference>
<feature type="transmembrane region" description="Helical" evidence="1">
    <location>
        <begin position="113"/>
        <end position="134"/>
    </location>
</feature>
<feature type="transmembrane region" description="Helical" evidence="1">
    <location>
        <begin position="140"/>
        <end position="157"/>
    </location>
</feature>